<dbReference type="InParanoid" id="T1FGA4"/>
<evidence type="ECO:0000256" key="1">
    <source>
        <dbReference type="ARBA" id="ARBA00004141"/>
    </source>
</evidence>
<name>T1FGA4_HELRO</name>
<dbReference type="Gene3D" id="1.20.1070.10">
    <property type="entry name" value="Rhodopsin 7-helix transmembrane proteins"/>
    <property type="match status" value="1"/>
</dbReference>
<keyword evidence="4" id="KW-0297">G-protein coupled receptor</keyword>
<evidence type="ECO:0000313" key="11">
    <source>
        <dbReference type="EnsemblMetazoa" id="HelroP180797"/>
    </source>
</evidence>
<accession>T1FGA4</accession>
<dbReference type="EnsemblMetazoa" id="HelroT180797">
    <property type="protein sequence ID" value="HelroP180797"/>
    <property type="gene ID" value="HelroG180797"/>
</dbReference>
<feature type="domain" description="G-protein coupled receptors family 1 profile" evidence="9">
    <location>
        <begin position="90"/>
        <end position="310"/>
    </location>
</feature>
<comment type="subcellular location">
    <subcellularLocation>
        <location evidence="1">Membrane</location>
        <topology evidence="1">Multi-pass membrane protein</topology>
    </subcellularLocation>
</comment>
<evidence type="ECO:0000256" key="6">
    <source>
        <dbReference type="ARBA" id="ARBA00023170"/>
    </source>
</evidence>
<evidence type="ECO:0000256" key="7">
    <source>
        <dbReference type="ARBA" id="ARBA00023224"/>
    </source>
</evidence>
<dbReference type="InterPro" id="IPR000276">
    <property type="entry name" value="GPCR_Rhodpsn"/>
</dbReference>
<evidence type="ECO:0000313" key="10">
    <source>
        <dbReference type="EMBL" id="ESN93481.1"/>
    </source>
</evidence>
<reference evidence="11" key="3">
    <citation type="submission" date="2015-06" db="UniProtKB">
        <authorList>
            <consortium name="EnsemblMetazoa"/>
        </authorList>
    </citation>
    <scope>IDENTIFICATION</scope>
</reference>
<proteinExistence type="predicted"/>
<dbReference type="InterPro" id="IPR017452">
    <property type="entry name" value="GPCR_Rhodpsn_7TM"/>
</dbReference>
<dbReference type="KEGG" id="hro:HELRODRAFT_180797"/>
<keyword evidence="2 8" id="KW-0812">Transmembrane</keyword>
<sequence length="352" mass="40385">MDSVNFDYDILNPKSVNRCNLSNSNYETDYLDNFYYNPTPKKLFLIVYITLSIISIFGNLSLLYVIYLTKKTVVDFLIGGQRSTTMAISFTIVTLSCYKLWTVTRNSKTIKSKPDKKGVVLLFVLPWCLAVLFGFPYFFMRTVRYRRETCLTYCETVPNSLLSMDLCFTLQNCIEYYIPAIILIVAHSLIWCKIQNKNNVYIIFGNRSGNSSSSPVAGDDSDIATFCNYENVGDDNEDDQNEDCLSADRKEAMMMTSIATIFVFSKLPWHLLDTVLPHSEDFLFSAILFCLVRAAHVIEFVGVIAYPLVYFKMGSKFTEVGKRFWGLFLSEFRGGRQLIEGTYHLHQIELLN</sequence>
<keyword evidence="6" id="KW-0675">Receptor</keyword>
<dbReference type="PRINTS" id="PR00237">
    <property type="entry name" value="GPCRRHODOPSN"/>
</dbReference>
<dbReference type="GO" id="GO:0043005">
    <property type="term" value="C:neuron projection"/>
    <property type="evidence" value="ECO:0000318"/>
    <property type="project" value="GO_Central"/>
</dbReference>
<keyword evidence="5 8" id="KW-0472">Membrane</keyword>
<feature type="transmembrane region" description="Helical" evidence="8">
    <location>
        <begin position="119"/>
        <end position="139"/>
    </location>
</feature>
<reference evidence="12" key="1">
    <citation type="submission" date="2012-12" db="EMBL/GenBank/DDBJ databases">
        <authorList>
            <person name="Hellsten U."/>
            <person name="Grimwood J."/>
            <person name="Chapman J.A."/>
            <person name="Shapiro H."/>
            <person name="Aerts A."/>
            <person name="Otillar R.P."/>
            <person name="Terry A.Y."/>
            <person name="Boore J.L."/>
            <person name="Simakov O."/>
            <person name="Marletaz F."/>
            <person name="Cho S.-J."/>
            <person name="Edsinger-Gonzales E."/>
            <person name="Havlak P."/>
            <person name="Kuo D.-H."/>
            <person name="Larsson T."/>
            <person name="Lv J."/>
            <person name="Arendt D."/>
            <person name="Savage R."/>
            <person name="Osoegawa K."/>
            <person name="de Jong P."/>
            <person name="Lindberg D.R."/>
            <person name="Seaver E.C."/>
            <person name="Weisblat D.A."/>
            <person name="Putnam N.H."/>
            <person name="Grigoriev I.V."/>
            <person name="Rokhsar D.S."/>
        </authorList>
    </citation>
    <scope>NUCLEOTIDE SEQUENCE</scope>
</reference>
<dbReference type="EMBL" id="KB097605">
    <property type="protein sequence ID" value="ESN93481.1"/>
    <property type="molecule type" value="Genomic_DNA"/>
</dbReference>
<dbReference type="CTD" id="20207853"/>
<evidence type="ECO:0000313" key="12">
    <source>
        <dbReference type="Proteomes" id="UP000015101"/>
    </source>
</evidence>
<dbReference type="GO" id="GO:0042923">
    <property type="term" value="F:neuropeptide binding"/>
    <property type="evidence" value="ECO:0000318"/>
    <property type="project" value="GO_Central"/>
</dbReference>
<dbReference type="AlphaFoldDB" id="T1FGA4"/>
<evidence type="ECO:0000256" key="2">
    <source>
        <dbReference type="ARBA" id="ARBA00022692"/>
    </source>
</evidence>
<evidence type="ECO:0000256" key="3">
    <source>
        <dbReference type="ARBA" id="ARBA00022989"/>
    </source>
</evidence>
<feature type="transmembrane region" description="Helical" evidence="8">
    <location>
        <begin position="79"/>
        <end position="98"/>
    </location>
</feature>
<dbReference type="GeneID" id="20207853"/>
<dbReference type="EMBL" id="AMQM01007364">
    <property type="status" value="NOT_ANNOTATED_CDS"/>
    <property type="molecule type" value="Genomic_DNA"/>
</dbReference>
<dbReference type="RefSeq" id="XP_009028347.1">
    <property type="nucleotide sequence ID" value="XM_009030099.1"/>
</dbReference>
<dbReference type="PANTHER" id="PTHR24235">
    <property type="entry name" value="NEUROPEPTIDE Y RECEPTOR"/>
    <property type="match status" value="1"/>
</dbReference>
<keyword evidence="12" id="KW-1185">Reference proteome</keyword>
<keyword evidence="3 8" id="KW-1133">Transmembrane helix</keyword>
<evidence type="ECO:0000259" key="9">
    <source>
        <dbReference type="PROSITE" id="PS50262"/>
    </source>
</evidence>
<dbReference type="CDD" id="cd00637">
    <property type="entry name" value="7tm_classA_rhodopsin-like"/>
    <property type="match status" value="1"/>
</dbReference>
<reference evidence="10 12" key="2">
    <citation type="journal article" date="2013" name="Nature">
        <title>Insights into bilaterian evolution from three spiralian genomes.</title>
        <authorList>
            <person name="Simakov O."/>
            <person name="Marletaz F."/>
            <person name="Cho S.J."/>
            <person name="Edsinger-Gonzales E."/>
            <person name="Havlak P."/>
            <person name="Hellsten U."/>
            <person name="Kuo D.H."/>
            <person name="Larsson T."/>
            <person name="Lv J."/>
            <person name="Arendt D."/>
            <person name="Savage R."/>
            <person name="Osoegawa K."/>
            <person name="de Jong P."/>
            <person name="Grimwood J."/>
            <person name="Chapman J.A."/>
            <person name="Shapiro H."/>
            <person name="Aerts A."/>
            <person name="Otillar R.P."/>
            <person name="Terry A.Y."/>
            <person name="Boore J.L."/>
            <person name="Grigoriev I.V."/>
            <person name="Lindberg D.R."/>
            <person name="Seaver E.C."/>
            <person name="Weisblat D.A."/>
            <person name="Putnam N.H."/>
            <person name="Rokhsar D.S."/>
        </authorList>
    </citation>
    <scope>NUCLEOTIDE SEQUENCE</scope>
</reference>
<dbReference type="PANTHER" id="PTHR24235:SF29">
    <property type="entry name" value="GH23382P"/>
    <property type="match status" value="1"/>
</dbReference>
<feature type="transmembrane region" description="Helical" evidence="8">
    <location>
        <begin position="252"/>
        <end position="271"/>
    </location>
</feature>
<dbReference type="HOGENOM" id="CLU_824590_0_0_1"/>
<feature type="transmembrane region" description="Helical" evidence="8">
    <location>
        <begin position="283"/>
        <end position="309"/>
    </location>
</feature>
<dbReference type="Proteomes" id="UP000015101">
    <property type="component" value="Unassembled WGS sequence"/>
</dbReference>
<dbReference type="GO" id="GO:0008188">
    <property type="term" value="F:neuropeptide receptor activity"/>
    <property type="evidence" value="ECO:0000318"/>
    <property type="project" value="GO_Central"/>
</dbReference>
<keyword evidence="7" id="KW-0807">Transducer</keyword>
<dbReference type="SUPFAM" id="SSF81321">
    <property type="entry name" value="Family A G protein-coupled receptor-like"/>
    <property type="match status" value="1"/>
</dbReference>
<protein>
    <recommendedName>
        <fullName evidence="9">G-protein coupled receptors family 1 profile domain-containing protein</fullName>
    </recommendedName>
</protein>
<feature type="transmembrane region" description="Helical" evidence="8">
    <location>
        <begin position="174"/>
        <end position="192"/>
    </location>
</feature>
<dbReference type="GO" id="GO:0007186">
    <property type="term" value="P:G protein-coupled receptor signaling pathway"/>
    <property type="evidence" value="ECO:0000318"/>
    <property type="project" value="GO_Central"/>
</dbReference>
<evidence type="ECO:0000256" key="4">
    <source>
        <dbReference type="ARBA" id="ARBA00023040"/>
    </source>
</evidence>
<feature type="transmembrane region" description="Helical" evidence="8">
    <location>
        <begin position="43"/>
        <end position="67"/>
    </location>
</feature>
<dbReference type="PROSITE" id="PS50262">
    <property type="entry name" value="G_PROTEIN_RECEP_F1_2"/>
    <property type="match status" value="1"/>
</dbReference>
<organism evidence="11 12">
    <name type="scientific">Helobdella robusta</name>
    <name type="common">Californian leech</name>
    <dbReference type="NCBI Taxonomy" id="6412"/>
    <lineage>
        <taxon>Eukaryota</taxon>
        <taxon>Metazoa</taxon>
        <taxon>Spiralia</taxon>
        <taxon>Lophotrochozoa</taxon>
        <taxon>Annelida</taxon>
        <taxon>Clitellata</taxon>
        <taxon>Hirudinea</taxon>
        <taxon>Rhynchobdellida</taxon>
        <taxon>Glossiphoniidae</taxon>
        <taxon>Helobdella</taxon>
    </lineage>
</organism>
<evidence type="ECO:0000256" key="8">
    <source>
        <dbReference type="SAM" id="Phobius"/>
    </source>
</evidence>
<evidence type="ECO:0000256" key="5">
    <source>
        <dbReference type="ARBA" id="ARBA00023136"/>
    </source>
</evidence>
<gene>
    <name evidence="11" type="primary">20207853</name>
    <name evidence="10" type="ORF">HELRODRAFT_180797</name>
</gene>
<dbReference type="GO" id="GO:0005886">
    <property type="term" value="C:plasma membrane"/>
    <property type="evidence" value="ECO:0000318"/>
    <property type="project" value="GO_Central"/>
</dbReference>